<gene>
    <name evidence="3" type="ORF">AArcSt2_04520</name>
</gene>
<proteinExistence type="predicted"/>
<dbReference type="PROSITE" id="PS51257">
    <property type="entry name" value="PROKAR_LIPOPROTEIN"/>
    <property type="match status" value="1"/>
</dbReference>
<reference evidence="3" key="1">
    <citation type="journal article" date="2022" name="Syst. Appl. Microbiol.">
        <title>Natronocalculus amylovorans gen. nov., sp. nov., and Natranaeroarchaeum aerophilus sp. nov., dominant culturable amylolytic natronoarchaea from hypersaline soda lakes in southwestern Siberia.</title>
        <authorList>
            <person name="Sorokin D.Y."/>
            <person name="Elcheninov A.G."/>
            <person name="Khizhniak T.V."/>
            <person name="Koenen M."/>
            <person name="Bale N.J."/>
            <person name="Damste J.S.S."/>
            <person name="Kublanov I.V."/>
        </authorList>
    </citation>
    <scope>NUCLEOTIDE SEQUENCE</scope>
    <source>
        <strain evidence="3">AArc-St2</strain>
    </source>
</reference>
<keyword evidence="4" id="KW-1185">Reference proteome</keyword>
<feature type="domain" description="DUF4397" evidence="2">
    <location>
        <begin position="58"/>
        <end position="175"/>
    </location>
</feature>
<dbReference type="AlphaFoldDB" id="A0AAE3FV73"/>
<comment type="caution">
    <text evidence="3">The sequence shown here is derived from an EMBL/GenBank/DDBJ whole genome shotgun (WGS) entry which is preliminary data.</text>
</comment>
<dbReference type="EMBL" id="JAKRVX010000002">
    <property type="protein sequence ID" value="MCL9816202.1"/>
    <property type="molecule type" value="Genomic_DNA"/>
</dbReference>
<evidence type="ECO:0000313" key="4">
    <source>
        <dbReference type="Proteomes" id="UP001203207"/>
    </source>
</evidence>
<organism evidence="3 4">
    <name type="scientific">Natronocalculus amylovorans</name>
    <dbReference type="NCBI Taxonomy" id="2917812"/>
    <lineage>
        <taxon>Archaea</taxon>
        <taxon>Methanobacteriati</taxon>
        <taxon>Methanobacteriota</taxon>
        <taxon>Stenosarchaea group</taxon>
        <taxon>Halobacteria</taxon>
        <taxon>Halobacteriales</taxon>
        <taxon>Haloferacaceae</taxon>
        <taxon>Natronocalculus</taxon>
    </lineage>
</organism>
<sequence>MVDIKRRAVLTASGVVLVGTLAGCSGADNGNGSGNGDTEPEPTETETPEETPEPEEEATVRVAHLSPDAPDVDVYVDGDAILEDVPFRAVSEYLDLPVGSYEVTITAAGDPDTVAFEDTLDVPEGDFTVAAIGELSEENHPFSPLVLEDDLSDPGDEARVRVVHASPDAPAVDVTVEETGDVLVEDAAFGDAATVTVPEGEYTLEVRPATEDNDGDVVATFDVAVAEGSVYTAFAVGYLDPDSAPADEAFDLEITLDAGSGGEPAEDADASLRAAHMSPDAPNVDVYVDGDAVLEDVPFRAVSDYLSLESGEYEVKITAAGDTDTVVFDSDVPLESGMAYTAAAIGELSEENQPFEVALLEDDLSDPGEMARVRVVHASPDAPAVDVTVEETGDVLVEDAAFGDVATVEVPEGAYTLEIRPATEDNDGDVVATFDVELSAGWVYTAFAAGYLEPEDAPADEAFDLEIAVDLEPDNE</sequence>
<feature type="compositionally biased region" description="Acidic residues" evidence="1">
    <location>
        <begin position="38"/>
        <end position="57"/>
    </location>
</feature>
<protein>
    <submittedName>
        <fullName evidence="3">DUF4397 domain-containing protein</fullName>
    </submittedName>
</protein>
<feature type="region of interest" description="Disordered" evidence="1">
    <location>
        <begin position="23"/>
        <end position="59"/>
    </location>
</feature>
<name>A0AAE3FV73_9EURY</name>
<evidence type="ECO:0000256" key="1">
    <source>
        <dbReference type="SAM" id="MobiDB-lite"/>
    </source>
</evidence>
<dbReference type="InterPro" id="IPR025510">
    <property type="entry name" value="DUF4397"/>
</dbReference>
<accession>A0AAE3FV73</accession>
<dbReference type="Pfam" id="PF14344">
    <property type="entry name" value="DUF4397"/>
    <property type="match status" value="2"/>
</dbReference>
<evidence type="ECO:0000259" key="2">
    <source>
        <dbReference type="Pfam" id="PF14344"/>
    </source>
</evidence>
<dbReference type="RefSeq" id="WP_250583234.1">
    <property type="nucleotide sequence ID" value="NZ_JAKRVX010000002.1"/>
</dbReference>
<reference evidence="3" key="2">
    <citation type="submission" date="2022-02" db="EMBL/GenBank/DDBJ databases">
        <authorList>
            <person name="Elcheninov A.G."/>
            <person name="Sorokin D.Y."/>
            <person name="Kublanov I.V."/>
        </authorList>
    </citation>
    <scope>NUCLEOTIDE SEQUENCE</scope>
    <source>
        <strain evidence="3">AArc-St2</strain>
    </source>
</reference>
<dbReference type="Proteomes" id="UP001203207">
    <property type="component" value="Unassembled WGS sequence"/>
</dbReference>
<evidence type="ECO:0000313" key="3">
    <source>
        <dbReference type="EMBL" id="MCL9816202.1"/>
    </source>
</evidence>
<feature type="domain" description="DUF4397" evidence="2">
    <location>
        <begin position="270"/>
        <end position="388"/>
    </location>
</feature>